<dbReference type="EMBL" id="HBUF01404654">
    <property type="protein sequence ID" value="CAG6737785.1"/>
    <property type="molecule type" value="Transcribed_RNA"/>
</dbReference>
<dbReference type="AlphaFoldDB" id="A0A8D8YZC7"/>
<proteinExistence type="predicted"/>
<feature type="region of interest" description="Disordered" evidence="1">
    <location>
        <begin position="1"/>
        <end position="22"/>
    </location>
</feature>
<name>A0A8D8YZC7_9HEMI</name>
<protein>
    <submittedName>
        <fullName evidence="2">Uncharacterized protein</fullName>
    </submittedName>
</protein>
<evidence type="ECO:0000256" key="1">
    <source>
        <dbReference type="SAM" id="MobiDB-lite"/>
    </source>
</evidence>
<sequence>MTLRRPSYPRGLSQTSAPGTGHTKASIECFQFTDAENRAHVMNLYTCTSIGFCAKHYVNKVLVSSLFQVKKSLSLNKFRRRDKNNSCSIVIIYVKSTRLEALYKIAYALFTYLKLNGQYTQRVMKT</sequence>
<accession>A0A8D8YZC7</accession>
<evidence type="ECO:0000313" key="2">
    <source>
        <dbReference type="EMBL" id="CAG6737785.1"/>
    </source>
</evidence>
<reference evidence="2" key="1">
    <citation type="submission" date="2021-05" db="EMBL/GenBank/DDBJ databases">
        <authorList>
            <person name="Alioto T."/>
            <person name="Alioto T."/>
            <person name="Gomez Garrido J."/>
        </authorList>
    </citation>
    <scope>NUCLEOTIDE SEQUENCE</scope>
</reference>
<organism evidence="2">
    <name type="scientific">Cacopsylla melanoneura</name>
    <dbReference type="NCBI Taxonomy" id="428564"/>
    <lineage>
        <taxon>Eukaryota</taxon>
        <taxon>Metazoa</taxon>
        <taxon>Ecdysozoa</taxon>
        <taxon>Arthropoda</taxon>
        <taxon>Hexapoda</taxon>
        <taxon>Insecta</taxon>
        <taxon>Pterygota</taxon>
        <taxon>Neoptera</taxon>
        <taxon>Paraneoptera</taxon>
        <taxon>Hemiptera</taxon>
        <taxon>Sternorrhyncha</taxon>
        <taxon>Psylloidea</taxon>
        <taxon>Psyllidae</taxon>
        <taxon>Psyllinae</taxon>
        <taxon>Cacopsylla</taxon>
    </lineage>
</organism>